<evidence type="ECO:0000259" key="8">
    <source>
        <dbReference type="PROSITE" id="PS51285"/>
    </source>
</evidence>
<dbReference type="PROSITE" id="PS50011">
    <property type="entry name" value="PROTEIN_KINASE_DOM"/>
    <property type="match status" value="1"/>
</dbReference>
<dbReference type="SMART" id="SM00220">
    <property type="entry name" value="S_TKc"/>
    <property type="match status" value="1"/>
</dbReference>
<dbReference type="Gene3D" id="3.30.200.20">
    <property type="entry name" value="Phosphorylase Kinase, domain 1"/>
    <property type="match status" value="1"/>
</dbReference>
<feature type="non-terminal residue" evidence="9">
    <location>
        <position position="1"/>
    </location>
</feature>
<evidence type="ECO:0000256" key="2">
    <source>
        <dbReference type="ARBA" id="ARBA00022679"/>
    </source>
</evidence>
<keyword evidence="6" id="KW-1133">Transmembrane helix</keyword>
<keyword evidence="4" id="KW-0418">Kinase</keyword>
<dbReference type="EMBL" id="ASPP01029486">
    <property type="protein sequence ID" value="ETO04336.1"/>
    <property type="molecule type" value="Genomic_DNA"/>
</dbReference>
<dbReference type="InterPro" id="IPR011009">
    <property type="entry name" value="Kinase-like_dom_sf"/>
</dbReference>
<dbReference type="InterPro" id="IPR000719">
    <property type="entry name" value="Prot_kinase_dom"/>
</dbReference>
<reference evidence="9 10" key="1">
    <citation type="journal article" date="2013" name="Curr. Biol.">
        <title>The Genome of the Foraminiferan Reticulomyxa filosa.</title>
        <authorList>
            <person name="Glockner G."/>
            <person name="Hulsmann N."/>
            <person name="Schleicher M."/>
            <person name="Noegel A.A."/>
            <person name="Eichinger L."/>
            <person name="Gallinger C."/>
            <person name="Pawlowski J."/>
            <person name="Sierra R."/>
            <person name="Euteneuer U."/>
            <person name="Pillet L."/>
            <person name="Moustafa A."/>
            <person name="Platzer M."/>
            <person name="Groth M."/>
            <person name="Szafranski K."/>
            <person name="Schliwa M."/>
        </authorList>
    </citation>
    <scope>NUCLEOTIDE SEQUENCE [LARGE SCALE GENOMIC DNA]</scope>
</reference>
<evidence type="ECO:0000256" key="1">
    <source>
        <dbReference type="ARBA" id="ARBA00022527"/>
    </source>
</evidence>
<dbReference type="InterPro" id="IPR000961">
    <property type="entry name" value="AGC-kinase_C"/>
</dbReference>
<keyword evidence="5" id="KW-0067">ATP-binding</keyword>
<comment type="caution">
    <text evidence="9">The sequence shown here is derived from an EMBL/GenBank/DDBJ whole genome shotgun (WGS) entry which is preliminary data.</text>
</comment>
<dbReference type="PROSITE" id="PS51285">
    <property type="entry name" value="AGC_KINASE_CTER"/>
    <property type="match status" value="1"/>
</dbReference>
<keyword evidence="6" id="KW-0472">Membrane</keyword>
<dbReference type="PANTHER" id="PTHR24353">
    <property type="entry name" value="CYCLIC NUCLEOTIDE-DEPENDENT PROTEIN KINASE"/>
    <property type="match status" value="1"/>
</dbReference>
<dbReference type="Proteomes" id="UP000023152">
    <property type="component" value="Unassembled WGS sequence"/>
</dbReference>
<proteinExistence type="predicted"/>
<keyword evidence="3" id="KW-0547">Nucleotide-binding</keyword>
<organism evidence="9 10">
    <name type="scientific">Reticulomyxa filosa</name>
    <dbReference type="NCBI Taxonomy" id="46433"/>
    <lineage>
        <taxon>Eukaryota</taxon>
        <taxon>Sar</taxon>
        <taxon>Rhizaria</taxon>
        <taxon>Retaria</taxon>
        <taxon>Foraminifera</taxon>
        <taxon>Monothalamids</taxon>
        <taxon>Reticulomyxidae</taxon>
        <taxon>Reticulomyxa</taxon>
    </lineage>
</organism>
<feature type="transmembrane region" description="Helical" evidence="6">
    <location>
        <begin position="379"/>
        <end position="396"/>
    </location>
</feature>
<dbReference type="OrthoDB" id="346907at2759"/>
<sequence length="419" mass="48890">PFLSQVQCKLDEFENIGILGVGSFGRVSLVRDPHTKKTYSLKKVRKNKVIETGQEDHVRNERDVLAELDNDFCCKMYATYQDKLNIYFLMEAVLGGELFTVLRWNKRFSEKTARFYAACVILAFEYLHSKNIIYRDLKPENVCRRTNATLFFYYYLFFFYLLIAENGYCKLVDFGFAKTRNNSCTLCGTPEYLAPEVIQSYGQGFGVDWWELGIFIYEMLVGHAPFQDDPHKKMYEKILTDDPQFPEDLSFTDRVTDLIARLLQRDVFKRLGAGINGAVQVKNHPWNKGKSISRKYLTKKNAQDLDWKAMSEQSIKPPYIPKITTNTDLSNFGTYPEEKTKDNNKKIKKQLTKPFVVVFSPCLKLVNLVFYFVSSCMTLGFVVLILDFCFWLQFFYSRLSFTKKIKNTIALEIDLRRLN</sequence>
<feature type="transmembrane region" description="Helical" evidence="6">
    <location>
        <begin position="146"/>
        <end position="163"/>
    </location>
</feature>
<dbReference type="AlphaFoldDB" id="X6LSI6"/>
<evidence type="ECO:0000313" key="9">
    <source>
        <dbReference type="EMBL" id="ETO04336.1"/>
    </source>
</evidence>
<name>X6LSI6_RETFI</name>
<gene>
    <name evidence="9" type="ORF">RFI_33060</name>
</gene>
<accession>X6LSI6</accession>
<keyword evidence="10" id="KW-1185">Reference proteome</keyword>
<feature type="transmembrane region" description="Helical" evidence="6">
    <location>
        <begin position="355"/>
        <end position="373"/>
    </location>
</feature>
<protein>
    <recommendedName>
        <fullName evidence="11">Protein kinase domain-containing protein</fullName>
    </recommendedName>
</protein>
<evidence type="ECO:0000259" key="7">
    <source>
        <dbReference type="PROSITE" id="PS50011"/>
    </source>
</evidence>
<evidence type="ECO:0000256" key="3">
    <source>
        <dbReference type="ARBA" id="ARBA00022741"/>
    </source>
</evidence>
<dbReference type="Pfam" id="PF00069">
    <property type="entry name" value="Pkinase"/>
    <property type="match status" value="1"/>
</dbReference>
<keyword evidence="1" id="KW-0723">Serine/threonine-protein kinase</keyword>
<evidence type="ECO:0000256" key="6">
    <source>
        <dbReference type="SAM" id="Phobius"/>
    </source>
</evidence>
<dbReference type="GO" id="GO:0005524">
    <property type="term" value="F:ATP binding"/>
    <property type="evidence" value="ECO:0007669"/>
    <property type="project" value="UniProtKB-KW"/>
</dbReference>
<dbReference type="SUPFAM" id="SSF56112">
    <property type="entry name" value="Protein kinase-like (PK-like)"/>
    <property type="match status" value="1"/>
</dbReference>
<dbReference type="OMA" id="CVILAFE"/>
<dbReference type="GO" id="GO:0004674">
    <property type="term" value="F:protein serine/threonine kinase activity"/>
    <property type="evidence" value="ECO:0007669"/>
    <property type="project" value="UniProtKB-KW"/>
</dbReference>
<evidence type="ECO:0000256" key="4">
    <source>
        <dbReference type="ARBA" id="ARBA00022777"/>
    </source>
</evidence>
<evidence type="ECO:0000313" key="10">
    <source>
        <dbReference type="Proteomes" id="UP000023152"/>
    </source>
</evidence>
<keyword evidence="2" id="KW-0808">Transferase</keyword>
<feature type="domain" description="Protein kinase" evidence="7">
    <location>
        <begin position="13"/>
        <end position="287"/>
    </location>
</feature>
<keyword evidence="6" id="KW-0812">Transmembrane</keyword>
<evidence type="ECO:0000256" key="5">
    <source>
        <dbReference type="ARBA" id="ARBA00022840"/>
    </source>
</evidence>
<dbReference type="Gene3D" id="1.10.510.10">
    <property type="entry name" value="Transferase(Phosphotransferase) domain 1"/>
    <property type="match status" value="1"/>
</dbReference>
<feature type="domain" description="AGC-kinase C-terminal" evidence="8">
    <location>
        <begin position="303"/>
        <end position="367"/>
    </location>
</feature>
<evidence type="ECO:0008006" key="11">
    <source>
        <dbReference type="Google" id="ProtNLM"/>
    </source>
</evidence>
<dbReference type="SMART" id="SM00133">
    <property type="entry name" value="S_TK_X"/>
    <property type="match status" value="1"/>
</dbReference>